<reference evidence="1" key="1">
    <citation type="submission" date="2018-02" db="EMBL/GenBank/DDBJ databases">
        <title>Rhizophora mucronata_Transcriptome.</title>
        <authorList>
            <person name="Meera S.P."/>
            <person name="Sreeshan A."/>
            <person name="Augustine A."/>
        </authorList>
    </citation>
    <scope>NUCLEOTIDE SEQUENCE</scope>
    <source>
        <tissue evidence="1">Leaf</tissue>
    </source>
</reference>
<accession>A0A2P2IKQ3</accession>
<dbReference type="EMBL" id="GGEC01001329">
    <property type="protein sequence ID" value="MBW81812.1"/>
    <property type="molecule type" value="Transcribed_RNA"/>
</dbReference>
<sequence length="16" mass="1878">MGHSCLYSNLVTLRKR</sequence>
<name>A0A2P2IKQ3_RHIMU</name>
<evidence type="ECO:0000313" key="1">
    <source>
        <dbReference type="EMBL" id="MBW81812.1"/>
    </source>
</evidence>
<dbReference type="AlphaFoldDB" id="A0A2P2IKQ3"/>
<proteinExistence type="predicted"/>
<organism evidence="1">
    <name type="scientific">Rhizophora mucronata</name>
    <name type="common">Asiatic mangrove</name>
    <dbReference type="NCBI Taxonomy" id="61149"/>
    <lineage>
        <taxon>Eukaryota</taxon>
        <taxon>Viridiplantae</taxon>
        <taxon>Streptophyta</taxon>
        <taxon>Embryophyta</taxon>
        <taxon>Tracheophyta</taxon>
        <taxon>Spermatophyta</taxon>
        <taxon>Magnoliopsida</taxon>
        <taxon>eudicotyledons</taxon>
        <taxon>Gunneridae</taxon>
        <taxon>Pentapetalae</taxon>
        <taxon>rosids</taxon>
        <taxon>fabids</taxon>
        <taxon>Malpighiales</taxon>
        <taxon>Rhizophoraceae</taxon>
        <taxon>Rhizophora</taxon>
    </lineage>
</organism>
<protein>
    <submittedName>
        <fullName evidence="1">Uncharacterized protein</fullName>
    </submittedName>
</protein>